<protein>
    <submittedName>
        <fullName evidence="1">Uncharacterized protein</fullName>
    </submittedName>
</protein>
<reference evidence="1" key="1">
    <citation type="submission" date="2018-02" db="EMBL/GenBank/DDBJ databases">
        <title>Rhizophora mucronata_Transcriptome.</title>
        <authorList>
            <person name="Meera S.P."/>
            <person name="Sreeshan A."/>
            <person name="Augustine A."/>
        </authorList>
    </citation>
    <scope>NUCLEOTIDE SEQUENCE</scope>
    <source>
        <tissue evidence="1">Leaf</tissue>
    </source>
</reference>
<accession>A0A2P2P4D9</accession>
<name>A0A2P2P4D9_RHIMU</name>
<dbReference type="AlphaFoldDB" id="A0A2P2P4D9"/>
<proteinExistence type="predicted"/>
<organism evidence="1">
    <name type="scientific">Rhizophora mucronata</name>
    <name type="common">Asiatic mangrove</name>
    <dbReference type="NCBI Taxonomy" id="61149"/>
    <lineage>
        <taxon>Eukaryota</taxon>
        <taxon>Viridiplantae</taxon>
        <taxon>Streptophyta</taxon>
        <taxon>Embryophyta</taxon>
        <taxon>Tracheophyta</taxon>
        <taxon>Spermatophyta</taxon>
        <taxon>Magnoliopsida</taxon>
        <taxon>eudicotyledons</taxon>
        <taxon>Gunneridae</taxon>
        <taxon>Pentapetalae</taxon>
        <taxon>rosids</taxon>
        <taxon>fabids</taxon>
        <taxon>Malpighiales</taxon>
        <taxon>Rhizophoraceae</taxon>
        <taxon>Rhizophora</taxon>
    </lineage>
</organism>
<sequence length="63" mass="7271">MKQGKPFYTEQAVDLHILSIWDSYLTCLEYKLAPQEPTKCVVQSSLYAWEKASKVQISQSYTP</sequence>
<evidence type="ECO:0000313" key="1">
    <source>
        <dbReference type="EMBL" id="MBX49491.1"/>
    </source>
</evidence>
<dbReference type="EMBL" id="GGEC01069007">
    <property type="protein sequence ID" value="MBX49491.1"/>
    <property type="molecule type" value="Transcribed_RNA"/>
</dbReference>